<dbReference type="Pfam" id="PF08031">
    <property type="entry name" value="BBE"/>
    <property type="match status" value="1"/>
</dbReference>
<comment type="subcellular location">
    <subcellularLocation>
        <location evidence="2">Secreted</location>
        <location evidence="2">Cell wall</location>
    </subcellularLocation>
</comment>
<reference evidence="15 16" key="1">
    <citation type="submission" date="2013-10" db="EMBL/GenBank/DDBJ databases">
        <authorList>
            <consortium name="International Citrus Genome Consortium"/>
            <person name="Jenkins J."/>
            <person name="Schmutz J."/>
            <person name="Prochnik S."/>
            <person name="Rokhsar D."/>
            <person name="Gmitter F."/>
            <person name="Ollitrault P."/>
            <person name="Machado M."/>
            <person name="Talon M."/>
            <person name="Wincker P."/>
            <person name="Jaillon O."/>
            <person name="Morgante M."/>
        </authorList>
    </citation>
    <scope>NUCLEOTIDE SEQUENCE</scope>
    <source>
        <strain evidence="16">cv. Clemenules</strain>
    </source>
</reference>
<keyword evidence="12" id="KW-0325">Glycoprotein</keyword>
<evidence type="ECO:0000256" key="1">
    <source>
        <dbReference type="ARBA" id="ARBA00001974"/>
    </source>
</evidence>
<dbReference type="EMBL" id="KI536312">
    <property type="protein sequence ID" value="ESR62091.1"/>
    <property type="molecule type" value="Genomic_DNA"/>
</dbReference>
<dbReference type="OrthoDB" id="407275at2759"/>
<evidence type="ECO:0000256" key="10">
    <source>
        <dbReference type="ARBA" id="ARBA00023002"/>
    </source>
</evidence>
<dbReference type="FunFam" id="3.30.43.10:FF:000004">
    <property type="entry name" value="Berberine bridge enzyme-like 15"/>
    <property type="match status" value="1"/>
</dbReference>
<dbReference type="InterPro" id="IPR016167">
    <property type="entry name" value="FAD-bd_PCMH_sub1"/>
</dbReference>
<dbReference type="Proteomes" id="UP000030687">
    <property type="component" value="Unassembled WGS sequence"/>
</dbReference>
<dbReference type="FunCoup" id="V4UIF7">
    <property type="interactions" value="72"/>
</dbReference>
<keyword evidence="4" id="KW-0134">Cell wall</keyword>
<evidence type="ECO:0000256" key="2">
    <source>
        <dbReference type="ARBA" id="ARBA00004191"/>
    </source>
</evidence>
<evidence type="ECO:0000256" key="5">
    <source>
        <dbReference type="ARBA" id="ARBA00022525"/>
    </source>
</evidence>
<dbReference type="InParanoid" id="V4UIF7"/>
<keyword evidence="7 13" id="KW-0732">Signal</keyword>
<accession>V4UIF7</accession>
<dbReference type="OMA" id="KHVGWIR"/>
<keyword evidence="8" id="KW-0547">Nucleotide-binding</keyword>
<dbReference type="Gramene" id="ESR62091">
    <property type="protein sequence ID" value="ESR62091"/>
    <property type="gene ID" value="CICLE_v10014802mg"/>
</dbReference>
<dbReference type="Gene3D" id="3.30.43.10">
    <property type="entry name" value="Uridine Diphospho-n-acetylenolpyruvylglucosamine Reductase, domain 2"/>
    <property type="match status" value="1"/>
</dbReference>
<dbReference type="PROSITE" id="PS51387">
    <property type="entry name" value="FAD_PCMH"/>
    <property type="match status" value="1"/>
</dbReference>
<dbReference type="AlphaFoldDB" id="V4UIF7"/>
<evidence type="ECO:0000256" key="7">
    <source>
        <dbReference type="ARBA" id="ARBA00022729"/>
    </source>
</evidence>
<keyword evidence="6" id="KW-0285">Flavoprotein</keyword>
<evidence type="ECO:0000259" key="14">
    <source>
        <dbReference type="PROSITE" id="PS51387"/>
    </source>
</evidence>
<dbReference type="InterPro" id="IPR016169">
    <property type="entry name" value="FAD-bd_PCMH_sub2"/>
</dbReference>
<dbReference type="InterPro" id="IPR036318">
    <property type="entry name" value="FAD-bd_PCMH-like_sf"/>
</dbReference>
<dbReference type="KEGG" id="cic:CICLE_v10014802mg"/>
<dbReference type="Gene3D" id="3.30.465.10">
    <property type="match status" value="1"/>
</dbReference>
<feature type="signal peptide" evidence="13">
    <location>
        <begin position="1"/>
        <end position="24"/>
    </location>
</feature>
<comment type="similarity">
    <text evidence="3">Belongs to the oxygen-dependent FAD-linked oxidoreductase family.</text>
</comment>
<dbReference type="SUPFAM" id="SSF56176">
    <property type="entry name" value="FAD-binding/transporter-associated domain-like"/>
    <property type="match status" value="1"/>
</dbReference>
<keyword evidence="10" id="KW-0560">Oxidoreductase</keyword>
<evidence type="ECO:0000256" key="12">
    <source>
        <dbReference type="ARBA" id="ARBA00023180"/>
    </source>
</evidence>
<feature type="domain" description="FAD-binding PCMH-type" evidence="14">
    <location>
        <begin position="86"/>
        <end position="262"/>
    </location>
</feature>
<evidence type="ECO:0000256" key="11">
    <source>
        <dbReference type="ARBA" id="ARBA00023157"/>
    </source>
</evidence>
<dbReference type="InterPro" id="IPR016166">
    <property type="entry name" value="FAD-bd_PCMH"/>
</dbReference>
<dbReference type="Pfam" id="PF01565">
    <property type="entry name" value="FAD_binding_4"/>
    <property type="match status" value="1"/>
</dbReference>
<dbReference type="Gene3D" id="3.40.462.20">
    <property type="match status" value="1"/>
</dbReference>
<dbReference type="InterPro" id="IPR012951">
    <property type="entry name" value="BBE"/>
</dbReference>
<keyword evidence="11" id="KW-1015">Disulfide bond</keyword>
<evidence type="ECO:0000313" key="15">
    <source>
        <dbReference type="EMBL" id="ESR62091.1"/>
    </source>
</evidence>
<organism evidence="15 16">
    <name type="scientific">Citrus clementina</name>
    <name type="common">Clementine</name>
    <name type="synonym">Citrus deliciosa x Citrus sinensis</name>
    <dbReference type="NCBI Taxonomy" id="85681"/>
    <lineage>
        <taxon>Eukaryota</taxon>
        <taxon>Viridiplantae</taxon>
        <taxon>Streptophyta</taxon>
        <taxon>Embryophyta</taxon>
        <taxon>Tracheophyta</taxon>
        <taxon>Spermatophyta</taxon>
        <taxon>Magnoliopsida</taxon>
        <taxon>eudicotyledons</taxon>
        <taxon>Gunneridae</taxon>
        <taxon>Pentapetalae</taxon>
        <taxon>rosids</taxon>
        <taxon>malvids</taxon>
        <taxon>Sapindales</taxon>
        <taxon>Rutaceae</taxon>
        <taxon>Aurantioideae</taxon>
        <taxon>Citrus</taxon>
    </lineage>
</organism>
<comment type="cofactor">
    <cofactor evidence="1">
        <name>FAD</name>
        <dbReference type="ChEBI" id="CHEBI:57692"/>
    </cofactor>
</comment>
<proteinExistence type="inferred from homology"/>
<gene>
    <name evidence="15" type="ORF">CICLE_v10014802mg</name>
</gene>
<evidence type="ECO:0000256" key="8">
    <source>
        <dbReference type="ARBA" id="ARBA00022741"/>
    </source>
</evidence>
<sequence>MKSLALPFALVLLLSSQCWVTSSAENHAGSDDNPEPSYDAHKFVQCLLENSEDSTSISKLIYTRTNSSFSSILDFSIQNLRFSTPTTPKPQVIVTPVKESHVQAAVKCSQKYGLQVRVRSGGHDYEGLSYVSNYHVPFVIIDFINLSSVSVDPEAKTAWVQAGATNGKVYHTIAEKSKTLAFPAGVCPTVGVGGLFSGGGYGFLMRKYGLAADNVVDAHLIDVNGRLLDRKSMGEDLFWAIRGGGGASFGVIIAWKIKLVTVPETVTAFTVARTLEQNATKIVDRWQHVADQLDEDLYIRVFLRSANSSTQGKKTIRASFESLFLGGADVLLPLMQHSFPELGLVKEDCIEMSWIESIMYFAGFRGQSLDVLLNRTQPNVRFFKAKSDFVYDPMPEIAFQGIYERFYEKEAEAAEMILSPYGGVMNQISDSATPFPHRAGTRYKIQHIVYWEEEGSEASQRHISWIRRLYDYVAPYVSKTPRAAYLNYRDLDIGTNNKGYTSYKQASIWGLKYFKNNFKRLVDVKTMVDPGNFFRNEQSIPPLSSRKKKGD</sequence>
<evidence type="ECO:0000256" key="9">
    <source>
        <dbReference type="ARBA" id="ARBA00022827"/>
    </source>
</evidence>
<evidence type="ECO:0000313" key="16">
    <source>
        <dbReference type="Proteomes" id="UP000030687"/>
    </source>
</evidence>
<feature type="chain" id="PRO_5004729322" description="FAD-binding PCMH-type domain-containing protein" evidence="13">
    <location>
        <begin position="25"/>
        <end position="551"/>
    </location>
</feature>
<evidence type="ECO:0000256" key="4">
    <source>
        <dbReference type="ARBA" id="ARBA00022512"/>
    </source>
</evidence>
<evidence type="ECO:0000256" key="3">
    <source>
        <dbReference type="ARBA" id="ARBA00005466"/>
    </source>
</evidence>
<dbReference type="PANTHER" id="PTHR32448">
    <property type="entry name" value="OS08G0158400 PROTEIN"/>
    <property type="match status" value="1"/>
</dbReference>
<keyword evidence="9" id="KW-0274">FAD</keyword>
<dbReference type="STRING" id="85681.V4UIF7"/>
<dbReference type="GO" id="GO:0071949">
    <property type="term" value="F:FAD binding"/>
    <property type="evidence" value="ECO:0007669"/>
    <property type="project" value="InterPro"/>
</dbReference>
<dbReference type="eggNOG" id="ENOG502QVGN">
    <property type="taxonomic scope" value="Eukaryota"/>
</dbReference>
<dbReference type="InterPro" id="IPR006094">
    <property type="entry name" value="Oxid_FAD_bind_N"/>
</dbReference>
<name>V4UIF7_CITCL</name>
<evidence type="ECO:0000256" key="6">
    <source>
        <dbReference type="ARBA" id="ARBA00022630"/>
    </source>
</evidence>
<dbReference type="GO" id="GO:0016491">
    <property type="term" value="F:oxidoreductase activity"/>
    <property type="evidence" value="ECO:0007669"/>
    <property type="project" value="UniProtKB-KW"/>
</dbReference>
<keyword evidence="16" id="KW-1185">Reference proteome</keyword>
<evidence type="ECO:0000256" key="13">
    <source>
        <dbReference type="SAM" id="SignalP"/>
    </source>
</evidence>
<keyword evidence="5" id="KW-0964">Secreted</keyword>
<protein>
    <recommendedName>
        <fullName evidence="14">FAD-binding PCMH-type domain-containing protein</fullName>
    </recommendedName>
</protein>